<proteinExistence type="predicted"/>
<organism evidence="2 3">
    <name type="scientific">Sphingobium wenxiniae (strain DSM 21828 / CGMCC 1.7748 / JZ-1)</name>
    <dbReference type="NCBI Taxonomy" id="595605"/>
    <lineage>
        <taxon>Bacteria</taxon>
        <taxon>Pseudomonadati</taxon>
        <taxon>Pseudomonadota</taxon>
        <taxon>Alphaproteobacteria</taxon>
        <taxon>Sphingomonadales</taxon>
        <taxon>Sphingomonadaceae</taxon>
        <taxon>Sphingobium</taxon>
    </lineage>
</organism>
<evidence type="ECO:0000259" key="1">
    <source>
        <dbReference type="Pfam" id="PF10263"/>
    </source>
</evidence>
<accession>A0A562JU56</accession>
<evidence type="ECO:0000313" key="3">
    <source>
        <dbReference type="Proteomes" id="UP000316624"/>
    </source>
</evidence>
<protein>
    <submittedName>
        <fullName evidence="2">SprT-like family protein</fullName>
    </submittedName>
</protein>
<dbReference type="Pfam" id="PF10263">
    <property type="entry name" value="SprT-like"/>
    <property type="match status" value="1"/>
</dbReference>
<evidence type="ECO:0000313" key="2">
    <source>
        <dbReference type="EMBL" id="TWH86696.1"/>
    </source>
</evidence>
<dbReference type="RefSeq" id="WP_014194364.1">
    <property type="nucleotide sequence ID" value="NZ_JACIIY010000075.1"/>
</dbReference>
<keyword evidence="3" id="KW-1185">Reference proteome</keyword>
<comment type="caution">
    <text evidence="2">The sequence shown here is derived from an EMBL/GenBank/DDBJ whole genome shotgun (WGS) entry which is preliminary data.</text>
</comment>
<feature type="domain" description="SprT-like" evidence="1">
    <location>
        <begin position="14"/>
        <end position="115"/>
    </location>
</feature>
<dbReference type="GO" id="GO:0006950">
    <property type="term" value="P:response to stress"/>
    <property type="evidence" value="ECO:0007669"/>
    <property type="project" value="UniProtKB-ARBA"/>
</dbReference>
<gene>
    <name evidence="2" type="ORF">IQ35_04053</name>
</gene>
<dbReference type="Proteomes" id="UP000316624">
    <property type="component" value="Unassembled WGS sequence"/>
</dbReference>
<dbReference type="InterPro" id="IPR006640">
    <property type="entry name" value="SprT-like_domain"/>
</dbReference>
<sequence>MTNPTAQAYAELQLAFDHYNRELFAGELPPCLITMQREKRSYGYFSSERFVHHHDKSKTDEIAINPAYFAVVPLLEVLQTVAHEMVHAWQFHFGNPSRSGYHNREWADKMEAIGLMPSSTGQPGGARTGQKMADYAIPGGPFMLATDALLTQNFRISWVDRFPAIMPTPAIDAGAGAGAAGGHLADVLQPATGNRSNRIKYRCPTCGVQAWGKPALRLLCGGDDCASAPLAPVE</sequence>
<dbReference type="AlphaFoldDB" id="A0A562JU56"/>
<reference evidence="2 3" key="1">
    <citation type="journal article" date="2015" name="Stand. Genomic Sci.">
        <title>Genomic Encyclopedia of Bacterial and Archaeal Type Strains, Phase III: the genomes of soil and plant-associated and newly described type strains.</title>
        <authorList>
            <person name="Whitman W.B."/>
            <person name="Woyke T."/>
            <person name="Klenk H.P."/>
            <person name="Zhou Y."/>
            <person name="Lilburn T.G."/>
            <person name="Beck B.J."/>
            <person name="De Vos P."/>
            <person name="Vandamme P."/>
            <person name="Eisen J.A."/>
            <person name="Garrity G."/>
            <person name="Hugenholtz P."/>
            <person name="Kyrpides N.C."/>
        </authorList>
    </citation>
    <scope>NUCLEOTIDE SEQUENCE [LARGE SCALE GENOMIC DNA]</scope>
    <source>
        <strain evidence="2 3">CGMCC 1.7748</strain>
    </source>
</reference>
<dbReference type="EMBL" id="VLKK01000052">
    <property type="protein sequence ID" value="TWH86696.1"/>
    <property type="molecule type" value="Genomic_DNA"/>
</dbReference>
<name>A0A562JU56_SPHWJ</name>